<keyword evidence="2" id="KW-0472">Membrane</keyword>
<reference evidence="3" key="1">
    <citation type="submission" date="2020-02" db="EMBL/GenBank/DDBJ databases">
        <authorList>
            <person name="Meier V. D."/>
        </authorList>
    </citation>
    <scope>NUCLEOTIDE SEQUENCE</scope>
    <source>
        <strain evidence="3">AVDCRST_MAG63</strain>
    </source>
</reference>
<keyword evidence="2" id="KW-1133">Transmembrane helix</keyword>
<proteinExistence type="predicted"/>
<evidence type="ECO:0000256" key="2">
    <source>
        <dbReference type="SAM" id="Phobius"/>
    </source>
</evidence>
<accession>A0A6J4JFY8</accession>
<organism evidence="3">
    <name type="scientific">uncultured Armatimonadetes bacterium</name>
    <dbReference type="NCBI Taxonomy" id="157466"/>
    <lineage>
        <taxon>Bacteria</taxon>
        <taxon>Bacillati</taxon>
        <taxon>Armatimonadota</taxon>
        <taxon>environmental samples</taxon>
    </lineage>
</organism>
<name>A0A6J4JFY8_9BACT</name>
<protein>
    <submittedName>
        <fullName evidence="3">Uncharacterized protein</fullName>
    </submittedName>
</protein>
<feature type="region of interest" description="Disordered" evidence="1">
    <location>
        <begin position="172"/>
        <end position="208"/>
    </location>
</feature>
<dbReference type="EMBL" id="CADCTO010000424">
    <property type="protein sequence ID" value="CAA9275787.1"/>
    <property type="molecule type" value="Genomic_DNA"/>
</dbReference>
<feature type="transmembrane region" description="Helical" evidence="2">
    <location>
        <begin position="80"/>
        <end position="98"/>
    </location>
</feature>
<evidence type="ECO:0000313" key="3">
    <source>
        <dbReference type="EMBL" id="CAA9275787.1"/>
    </source>
</evidence>
<feature type="transmembrane region" description="Helical" evidence="2">
    <location>
        <begin position="53"/>
        <end position="74"/>
    </location>
</feature>
<feature type="compositionally biased region" description="Basic and acidic residues" evidence="1">
    <location>
        <begin position="191"/>
        <end position="203"/>
    </location>
</feature>
<sequence>MMRLRLSDIDPGLARRVREREAQAAVVADSFGGVSSLSRLVRRRAMAEQGMRTLFGAVAFLATFVLFHLLVVTGRWAGPPLPGLFTAAVPALALYAILSRHYGRRLRHQYEHLLLRELLSQVAQTRAERTYAETVFLLTERGMSKNEPREKESRSLLAQMNALMRAGSELEAQETKLRGSAAPDQVAALQAEREELERRRDAATDPAARQALTQSLELCAARLESARRLGPVRERVQAQQEVVTQTLLTLQGALVHRNAVPEGGDASLSLPPVAARVQEVVTQINNQTRAVEEAVQEVLTLRAM</sequence>
<keyword evidence="2" id="KW-0812">Transmembrane</keyword>
<dbReference type="AlphaFoldDB" id="A0A6J4JFY8"/>
<gene>
    <name evidence="3" type="ORF">AVDCRST_MAG63-3232</name>
</gene>
<evidence type="ECO:0000256" key="1">
    <source>
        <dbReference type="SAM" id="MobiDB-lite"/>
    </source>
</evidence>